<organism evidence="4">
    <name type="scientific">Paraconexibacter sp. AEG42_29</name>
    <dbReference type="NCBI Taxonomy" id="2997339"/>
    <lineage>
        <taxon>Bacteria</taxon>
        <taxon>Bacillati</taxon>
        <taxon>Actinomycetota</taxon>
        <taxon>Thermoleophilia</taxon>
        <taxon>Solirubrobacterales</taxon>
        <taxon>Paraconexibacteraceae</taxon>
        <taxon>Paraconexibacter</taxon>
    </lineage>
</organism>
<reference evidence="4" key="1">
    <citation type="submission" date="2022-12" db="EMBL/GenBank/DDBJ databases">
        <title>Paraconexibacter alkalitolerans sp. nov. and Baekduia alba sp. nov., isolated from soil and emended description of the genera Paraconexibacter (Chun et al., 2020) and Baekduia (An et al., 2020).</title>
        <authorList>
            <person name="Vieira S."/>
            <person name="Huber K.J."/>
            <person name="Geppert A."/>
            <person name="Wolf J."/>
            <person name="Neumann-Schaal M."/>
            <person name="Muesken M."/>
            <person name="Overmann J."/>
        </authorList>
    </citation>
    <scope>NUCLEOTIDE SEQUENCE</scope>
    <source>
        <strain evidence="4">AEG42_29</strain>
    </source>
</reference>
<sequence length="445" mass="46689">MSRTTPMRRTRRRRTDTPTKRSVAVKGFATMGVIFAFIALAVTANKGVPGRDYTKMFVAAPEIGSLRYHDRVAIGGVRVGQVAAVTPGDKGGRVELQLEPGVTLPSDTTVRIRANGLLGARYVQLIPGSAGDMLGDGATIRGDKNSLTATVPDALDVFNKETRGALGTAVTGLGRGLLGNGEPLNDGIRVASDATVPFRGIMQSILDREGAAGRLAPSLNSMMEPLAGVSPQLAAMLRPGADALRPFADRREDLRTTLDVAPGAMRTATGGLNAGTRLLAAAGNLSRAAHRTLPSAPRGLREASALLRKAHAEDDGGTPLERATSLLQTAEPTVPKVLDVTRSLKPVLPRLNEAIGELTPMVRYLGPYGCDIINTGVVLRSMTGFVGTGTGPNGPSSQFRLQALAGVEAIGLKDTKSLKTAYHPPCQYLGHDFVVTPLTNLGKGR</sequence>
<feature type="region of interest" description="Disordered" evidence="1">
    <location>
        <begin position="1"/>
        <end position="20"/>
    </location>
</feature>
<gene>
    <name evidence="4" type="ORF">DSM112329_00367</name>
</gene>
<dbReference type="AlphaFoldDB" id="A0AAU7APF1"/>
<name>A0AAU7APF1_9ACTN</name>
<keyword evidence="2" id="KW-0812">Transmembrane</keyword>
<keyword evidence="2" id="KW-1133">Transmembrane helix</keyword>
<proteinExistence type="predicted"/>
<dbReference type="Pfam" id="PF02470">
    <property type="entry name" value="MlaD"/>
    <property type="match status" value="1"/>
</dbReference>
<feature type="domain" description="Mce/MlaD" evidence="3">
    <location>
        <begin position="55"/>
        <end position="128"/>
    </location>
</feature>
<evidence type="ECO:0000256" key="1">
    <source>
        <dbReference type="SAM" id="MobiDB-lite"/>
    </source>
</evidence>
<dbReference type="PANTHER" id="PTHR33371:SF4">
    <property type="entry name" value="INTERMEMBRANE PHOSPHOLIPID TRANSPORT SYSTEM BINDING PROTEIN MLAD"/>
    <property type="match status" value="1"/>
</dbReference>
<dbReference type="EMBL" id="CP114014">
    <property type="protein sequence ID" value="XAY03548.1"/>
    <property type="molecule type" value="Genomic_DNA"/>
</dbReference>
<dbReference type="InterPro" id="IPR052336">
    <property type="entry name" value="MlaD_Phospholipid_Transporter"/>
</dbReference>
<dbReference type="RefSeq" id="WP_354700104.1">
    <property type="nucleotide sequence ID" value="NZ_CP114014.1"/>
</dbReference>
<keyword evidence="2" id="KW-0472">Membrane</keyword>
<dbReference type="PANTHER" id="PTHR33371">
    <property type="entry name" value="INTERMEMBRANE PHOSPHOLIPID TRANSPORT SYSTEM BINDING PROTEIN MLAD-RELATED"/>
    <property type="match status" value="1"/>
</dbReference>
<evidence type="ECO:0000313" key="4">
    <source>
        <dbReference type="EMBL" id="XAY03548.1"/>
    </source>
</evidence>
<feature type="compositionally biased region" description="Basic residues" evidence="1">
    <location>
        <begin position="1"/>
        <end position="14"/>
    </location>
</feature>
<dbReference type="KEGG" id="parq:DSM112329_00367"/>
<protein>
    <recommendedName>
        <fullName evidence="3">Mce/MlaD domain-containing protein</fullName>
    </recommendedName>
</protein>
<accession>A0AAU7APF1</accession>
<evidence type="ECO:0000259" key="3">
    <source>
        <dbReference type="Pfam" id="PF02470"/>
    </source>
</evidence>
<feature type="transmembrane region" description="Helical" evidence="2">
    <location>
        <begin position="21"/>
        <end position="42"/>
    </location>
</feature>
<evidence type="ECO:0000256" key="2">
    <source>
        <dbReference type="SAM" id="Phobius"/>
    </source>
</evidence>
<dbReference type="InterPro" id="IPR003399">
    <property type="entry name" value="Mce/MlaD"/>
</dbReference>